<sequence length="507" mass="57756">MIEEPENRSIHMMPSDSEVIIASETDGGTRHKVIINPSARLKRPKCRNMPVMMVVAIGGGLLLLLIILGATSIETWVSSRYSDEDGDLDEAIAFAEHSLEDRDYHLAIVNDVNARKVSWKADYNKFASRSRMSGLLSDPESQKMFMLKSIVMDRNASFRELVGDTIQQVRKLSNAKIDLPKSFDAREKWPFCESVHRVVNQGGCGSCYAIAATAVISDRICIKSKGKEQPFVSAQDLISCCKDCGGCHGTVWALLSFNHWRDHGIVSGGPYRSFEGCKPYRHSPNCGSPCSIDVYAKKHHDFMTCRKQCQPLFHKSYEDDLYKASSVYWVKVNKITAANIDQLSPVMNITNESSEVIIKRELMTNGPVLACFVVYEEFQHYKSGIYEMQTSPLSTDLYGHCAKLIGWGEVQTKKGVRNYWTFMNTWSRTWGENGFFRMFDEPEEVAAGLPLCTNLIRFLTILNRLKFQCQKRIHRKNCFQTRIFNTHQEMFVGTHNLRTKTRDHFKC</sequence>
<proteinExistence type="predicted"/>
<reference evidence="2" key="1">
    <citation type="submission" date="2022-11" db="UniProtKB">
        <authorList>
            <consortium name="WormBaseParasite"/>
        </authorList>
    </citation>
    <scope>IDENTIFICATION</scope>
</reference>
<name>A0AC34RCE7_9BILA</name>
<evidence type="ECO:0000313" key="1">
    <source>
        <dbReference type="Proteomes" id="UP000887576"/>
    </source>
</evidence>
<protein>
    <submittedName>
        <fullName evidence="2">Peptidase C1A papain C-terminal domain-containing protein</fullName>
    </submittedName>
</protein>
<evidence type="ECO:0000313" key="2">
    <source>
        <dbReference type="WBParaSite" id="JU765_v2.g5482.t1"/>
    </source>
</evidence>
<dbReference type="WBParaSite" id="JU765_v2.g5482.t1">
    <property type="protein sequence ID" value="JU765_v2.g5482.t1"/>
    <property type="gene ID" value="JU765_v2.g5482"/>
</dbReference>
<dbReference type="Proteomes" id="UP000887576">
    <property type="component" value="Unplaced"/>
</dbReference>
<accession>A0AC34RCE7</accession>
<organism evidence="1 2">
    <name type="scientific">Panagrolaimus sp. JU765</name>
    <dbReference type="NCBI Taxonomy" id="591449"/>
    <lineage>
        <taxon>Eukaryota</taxon>
        <taxon>Metazoa</taxon>
        <taxon>Ecdysozoa</taxon>
        <taxon>Nematoda</taxon>
        <taxon>Chromadorea</taxon>
        <taxon>Rhabditida</taxon>
        <taxon>Tylenchina</taxon>
        <taxon>Panagrolaimomorpha</taxon>
        <taxon>Panagrolaimoidea</taxon>
        <taxon>Panagrolaimidae</taxon>
        <taxon>Panagrolaimus</taxon>
    </lineage>
</organism>